<accession>E1R671</accession>
<dbReference type="FunFam" id="3.40.50.2300:FF:000018">
    <property type="entry name" value="DNA-binding transcriptional regulator NtrC"/>
    <property type="match status" value="1"/>
</dbReference>
<feature type="modified residue" description="4-aspartylphosphate" evidence="11">
    <location>
        <position position="53"/>
    </location>
</feature>
<dbReference type="Gene3D" id="3.40.50.2300">
    <property type="match status" value="1"/>
</dbReference>
<dbReference type="InterPro" id="IPR025662">
    <property type="entry name" value="Sigma_54_int_dom_ATP-bd_1"/>
</dbReference>
<dbReference type="InterPro" id="IPR011006">
    <property type="entry name" value="CheY-like_superfamily"/>
</dbReference>
<gene>
    <name evidence="14" type="ordered locus">Spirs_1709</name>
</gene>
<evidence type="ECO:0000256" key="5">
    <source>
        <dbReference type="ARBA" id="ARBA00022840"/>
    </source>
</evidence>
<evidence type="ECO:0000259" key="12">
    <source>
        <dbReference type="PROSITE" id="PS50045"/>
    </source>
</evidence>
<dbReference type="EMBL" id="CP002116">
    <property type="protein sequence ID" value="ADK80836.1"/>
    <property type="molecule type" value="Genomic_DNA"/>
</dbReference>
<organism evidence="14 15">
    <name type="scientific">Sediminispirochaeta smaragdinae (strain DSM 11293 / JCM 15392 / SEBR 4228)</name>
    <name type="common">Spirochaeta smaragdinae</name>
    <dbReference type="NCBI Taxonomy" id="573413"/>
    <lineage>
        <taxon>Bacteria</taxon>
        <taxon>Pseudomonadati</taxon>
        <taxon>Spirochaetota</taxon>
        <taxon>Spirochaetia</taxon>
        <taxon>Spirochaetales</taxon>
        <taxon>Spirochaetaceae</taxon>
        <taxon>Sediminispirochaeta</taxon>
    </lineage>
</organism>
<dbReference type="SMART" id="SM00448">
    <property type="entry name" value="REC"/>
    <property type="match status" value="1"/>
</dbReference>
<evidence type="ECO:0000256" key="8">
    <source>
        <dbReference type="ARBA" id="ARBA00023125"/>
    </source>
</evidence>
<dbReference type="InterPro" id="IPR009057">
    <property type="entry name" value="Homeodomain-like_sf"/>
</dbReference>
<evidence type="ECO:0000256" key="2">
    <source>
        <dbReference type="ARBA" id="ARBA00022490"/>
    </source>
</evidence>
<dbReference type="InterPro" id="IPR025943">
    <property type="entry name" value="Sigma_54_int_dom_ATP-bd_2"/>
</dbReference>
<keyword evidence="3 11" id="KW-0597">Phosphoprotein</keyword>
<dbReference type="PROSITE" id="PS50110">
    <property type="entry name" value="RESPONSE_REGULATORY"/>
    <property type="match status" value="1"/>
</dbReference>
<dbReference type="InterPro" id="IPR003593">
    <property type="entry name" value="AAA+_ATPase"/>
</dbReference>
<dbReference type="CDD" id="cd00009">
    <property type="entry name" value="AAA"/>
    <property type="match status" value="1"/>
</dbReference>
<keyword evidence="10" id="KW-0804">Transcription</keyword>
<feature type="domain" description="Response regulatory" evidence="13">
    <location>
        <begin position="4"/>
        <end position="118"/>
    </location>
</feature>
<feature type="domain" description="Sigma-54 factor interaction" evidence="12">
    <location>
        <begin position="146"/>
        <end position="375"/>
    </location>
</feature>
<evidence type="ECO:0000256" key="3">
    <source>
        <dbReference type="ARBA" id="ARBA00022553"/>
    </source>
</evidence>
<dbReference type="InterPro" id="IPR058031">
    <property type="entry name" value="AAA_lid_NorR"/>
</dbReference>
<dbReference type="Pfam" id="PF00158">
    <property type="entry name" value="Sigma54_activat"/>
    <property type="match status" value="1"/>
</dbReference>
<dbReference type="PROSITE" id="PS00688">
    <property type="entry name" value="SIGMA54_INTERACT_3"/>
    <property type="match status" value="1"/>
</dbReference>
<dbReference type="GO" id="GO:0043565">
    <property type="term" value="F:sequence-specific DNA binding"/>
    <property type="evidence" value="ECO:0007669"/>
    <property type="project" value="InterPro"/>
</dbReference>
<dbReference type="PANTHER" id="PTHR32071">
    <property type="entry name" value="TRANSCRIPTIONAL REGULATORY PROTEIN"/>
    <property type="match status" value="1"/>
</dbReference>
<dbReference type="eggNOG" id="COG2204">
    <property type="taxonomic scope" value="Bacteria"/>
</dbReference>
<keyword evidence="2" id="KW-0963">Cytoplasm</keyword>
<keyword evidence="9" id="KW-0010">Activator</keyword>
<dbReference type="AlphaFoldDB" id="E1R671"/>
<evidence type="ECO:0000259" key="13">
    <source>
        <dbReference type="PROSITE" id="PS50110"/>
    </source>
</evidence>
<evidence type="ECO:0000256" key="10">
    <source>
        <dbReference type="ARBA" id="ARBA00023163"/>
    </source>
</evidence>
<dbReference type="SMART" id="SM00382">
    <property type="entry name" value="AAA"/>
    <property type="match status" value="1"/>
</dbReference>
<dbReference type="SUPFAM" id="SSF52172">
    <property type="entry name" value="CheY-like"/>
    <property type="match status" value="1"/>
</dbReference>
<dbReference type="GO" id="GO:0006355">
    <property type="term" value="P:regulation of DNA-templated transcription"/>
    <property type="evidence" value="ECO:0007669"/>
    <property type="project" value="InterPro"/>
</dbReference>
<dbReference type="Proteomes" id="UP000002318">
    <property type="component" value="Chromosome"/>
</dbReference>
<evidence type="ECO:0000313" key="15">
    <source>
        <dbReference type="Proteomes" id="UP000002318"/>
    </source>
</evidence>
<dbReference type="Gene3D" id="1.10.10.60">
    <property type="entry name" value="Homeodomain-like"/>
    <property type="match status" value="1"/>
</dbReference>
<dbReference type="RefSeq" id="WP_013254300.1">
    <property type="nucleotide sequence ID" value="NC_014364.1"/>
</dbReference>
<evidence type="ECO:0000256" key="6">
    <source>
        <dbReference type="ARBA" id="ARBA00023012"/>
    </source>
</evidence>
<evidence type="ECO:0000256" key="9">
    <source>
        <dbReference type="ARBA" id="ARBA00023159"/>
    </source>
</evidence>
<dbReference type="STRING" id="573413.Spirs_1709"/>
<dbReference type="GO" id="GO:0005524">
    <property type="term" value="F:ATP binding"/>
    <property type="evidence" value="ECO:0007669"/>
    <property type="project" value="UniProtKB-KW"/>
</dbReference>
<name>E1R671_SEDSS</name>
<dbReference type="HOGENOM" id="CLU_000445_0_6_12"/>
<dbReference type="GO" id="GO:0000160">
    <property type="term" value="P:phosphorelay signal transduction system"/>
    <property type="evidence" value="ECO:0007669"/>
    <property type="project" value="UniProtKB-KW"/>
</dbReference>
<dbReference type="GO" id="GO:0005737">
    <property type="term" value="C:cytoplasm"/>
    <property type="evidence" value="ECO:0007669"/>
    <property type="project" value="UniProtKB-SubCell"/>
</dbReference>
<keyword evidence="4" id="KW-0547">Nucleotide-binding</keyword>
<dbReference type="InterPro" id="IPR027417">
    <property type="entry name" value="P-loop_NTPase"/>
</dbReference>
<dbReference type="OrthoDB" id="9803970at2"/>
<dbReference type="InterPro" id="IPR025944">
    <property type="entry name" value="Sigma_54_int_dom_CS"/>
</dbReference>
<protein>
    <submittedName>
        <fullName evidence="14">Two component, sigma54 specific, transcriptional regulator, Fis family</fullName>
    </submittedName>
</protein>
<dbReference type="Gene3D" id="1.10.8.60">
    <property type="match status" value="1"/>
</dbReference>
<dbReference type="Pfam" id="PF02954">
    <property type="entry name" value="HTH_8"/>
    <property type="match status" value="1"/>
</dbReference>
<evidence type="ECO:0000256" key="1">
    <source>
        <dbReference type="ARBA" id="ARBA00004496"/>
    </source>
</evidence>
<dbReference type="PRINTS" id="PR01590">
    <property type="entry name" value="HTHFIS"/>
</dbReference>
<keyword evidence="7" id="KW-0805">Transcription regulation</keyword>
<dbReference type="SUPFAM" id="SSF46689">
    <property type="entry name" value="Homeodomain-like"/>
    <property type="match status" value="1"/>
</dbReference>
<evidence type="ECO:0000256" key="7">
    <source>
        <dbReference type="ARBA" id="ARBA00023015"/>
    </source>
</evidence>
<dbReference type="InterPro" id="IPR002078">
    <property type="entry name" value="Sigma_54_int"/>
</dbReference>
<dbReference type="InterPro" id="IPR001789">
    <property type="entry name" value="Sig_transdc_resp-reg_receiver"/>
</dbReference>
<evidence type="ECO:0000313" key="14">
    <source>
        <dbReference type="EMBL" id="ADK80836.1"/>
    </source>
</evidence>
<dbReference type="Pfam" id="PF00072">
    <property type="entry name" value="Response_reg"/>
    <property type="match status" value="1"/>
</dbReference>
<dbReference type="Gene3D" id="3.40.50.300">
    <property type="entry name" value="P-loop containing nucleotide triphosphate hydrolases"/>
    <property type="match status" value="1"/>
</dbReference>
<dbReference type="PROSITE" id="PS00676">
    <property type="entry name" value="SIGMA54_INTERACT_2"/>
    <property type="match status" value="1"/>
</dbReference>
<dbReference type="FunFam" id="3.40.50.300:FF:000006">
    <property type="entry name" value="DNA-binding transcriptional regulator NtrC"/>
    <property type="match status" value="1"/>
</dbReference>
<dbReference type="PROSITE" id="PS00675">
    <property type="entry name" value="SIGMA54_INTERACT_1"/>
    <property type="match status" value="1"/>
</dbReference>
<dbReference type="SUPFAM" id="SSF52540">
    <property type="entry name" value="P-loop containing nucleoside triphosphate hydrolases"/>
    <property type="match status" value="1"/>
</dbReference>
<sequence>MQFHILIVDDEKNIREGLGKSLEMDGHKVFLAATGKDGWHIVTTEEVDLVITDLKMPEMGGSDLLKKIVSSYPTVPVVILTGHGTIESAVSAIQDGAYDFLTKPVDLERLSHIVRRALSNRELVIQNRNLQDELDRISRRSKFDKMIGKSPQMRKVMELIDQVAQTKASVLITGESGVGKELVADAVHFLSNRREKPFVKVHCAALSETLLESELFGHEKGSFTGAISRKKGRFELAHEGTIFLDEIGEISQQVQIKILRVLQEKQFERVGGESTLEVDVRVVSATNRDLKAEIEAGTFREDLFYRLNVVNIHVPPLRERTEDIPLLASAFLKEFSEENGKQIEGIDPKARLTLYNYRWPGNIRELRNCIESSVVMCKGQVITTDDLPPSVTQGAEDSLIRIPVGIAMEEAEKEIIRATLNHEKGNKTRCAEVLGIGRKTLHRKIKEYGLEED</sequence>
<dbReference type="InterPro" id="IPR002197">
    <property type="entry name" value="HTH_Fis"/>
</dbReference>
<comment type="subcellular location">
    <subcellularLocation>
        <location evidence="1">Cytoplasm</location>
    </subcellularLocation>
</comment>
<evidence type="ECO:0000256" key="4">
    <source>
        <dbReference type="ARBA" id="ARBA00022741"/>
    </source>
</evidence>
<keyword evidence="6" id="KW-0902">Two-component regulatory system</keyword>
<dbReference type="Pfam" id="PF25601">
    <property type="entry name" value="AAA_lid_14"/>
    <property type="match status" value="1"/>
</dbReference>
<dbReference type="FunFam" id="1.10.8.60:FF:000014">
    <property type="entry name" value="DNA-binding transcriptional regulator NtrC"/>
    <property type="match status" value="1"/>
</dbReference>
<reference evidence="14 15" key="1">
    <citation type="journal article" date="2010" name="Stand. Genomic Sci.">
        <title>Complete genome sequence of Spirochaeta smaragdinae type strain (SEBR 4228).</title>
        <authorList>
            <person name="Mavromatis K."/>
            <person name="Yasawong M."/>
            <person name="Chertkov O."/>
            <person name="Lapidus A."/>
            <person name="Lucas S."/>
            <person name="Nolan M."/>
            <person name="Del Rio T.G."/>
            <person name="Tice H."/>
            <person name="Cheng J.F."/>
            <person name="Pitluck S."/>
            <person name="Liolios K."/>
            <person name="Ivanova N."/>
            <person name="Tapia R."/>
            <person name="Han C."/>
            <person name="Bruce D."/>
            <person name="Goodwin L."/>
            <person name="Pati A."/>
            <person name="Chen A."/>
            <person name="Palaniappan K."/>
            <person name="Land M."/>
            <person name="Hauser L."/>
            <person name="Chang Y.J."/>
            <person name="Jeffries C.D."/>
            <person name="Detter J.C."/>
            <person name="Rohde M."/>
            <person name="Brambilla E."/>
            <person name="Spring S."/>
            <person name="Goker M."/>
            <person name="Sikorski J."/>
            <person name="Woyke T."/>
            <person name="Bristow J."/>
            <person name="Eisen J.A."/>
            <person name="Markowitz V."/>
            <person name="Hugenholtz P."/>
            <person name="Klenk H.P."/>
            <person name="Kyrpides N.C."/>
        </authorList>
    </citation>
    <scope>NUCLEOTIDE SEQUENCE [LARGE SCALE GENOMIC DNA]</scope>
    <source>
        <strain evidence="15">DSM 11293 / JCM 15392 / SEBR 4228</strain>
    </source>
</reference>
<keyword evidence="15" id="KW-1185">Reference proteome</keyword>
<dbReference type="PROSITE" id="PS50045">
    <property type="entry name" value="SIGMA54_INTERACT_4"/>
    <property type="match status" value="1"/>
</dbReference>
<keyword evidence="8" id="KW-0238">DNA-binding</keyword>
<evidence type="ECO:0000256" key="11">
    <source>
        <dbReference type="PROSITE-ProRule" id="PRU00169"/>
    </source>
</evidence>
<proteinExistence type="predicted"/>
<keyword evidence="5" id="KW-0067">ATP-binding</keyword>
<dbReference type="KEGG" id="ssm:Spirs_1709"/>